<comment type="caution">
    <text evidence="1">The sequence shown here is derived from an EMBL/GenBank/DDBJ whole genome shotgun (WGS) entry which is preliminary data.</text>
</comment>
<evidence type="ECO:0000313" key="2">
    <source>
        <dbReference type="Proteomes" id="UP001222325"/>
    </source>
</evidence>
<proteinExistence type="predicted"/>
<gene>
    <name evidence="1" type="ORF">B0H15DRAFT_951193</name>
</gene>
<reference evidence="1" key="1">
    <citation type="submission" date="2023-03" db="EMBL/GenBank/DDBJ databases">
        <title>Massive genome expansion in bonnet fungi (Mycena s.s.) driven by repeated elements and novel gene families across ecological guilds.</title>
        <authorList>
            <consortium name="Lawrence Berkeley National Laboratory"/>
            <person name="Harder C.B."/>
            <person name="Miyauchi S."/>
            <person name="Viragh M."/>
            <person name="Kuo A."/>
            <person name="Thoen E."/>
            <person name="Andreopoulos B."/>
            <person name="Lu D."/>
            <person name="Skrede I."/>
            <person name="Drula E."/>
            <person name="Henrissat B."/>
            <person name="Morin E."/>
            <person name="Kohler A."/>
            <person name="Barry K."/>
            <person name="LaButti K."/>
            <person name="Morin E."/>
            <person name="Salamov A."/>
            <person name="Lipzen A."/>
            <person name="Mereny Z."/>
            <person name="Hegedus B."/>
            <person name="Baldrian P."/>
            <person name="Stursova M."/>
            <person name="Weitz H."/>
            <person name="Taylor A."/>
            <person name="Grigoriev I.V."/>
            <person name="Nagy L.G."/>
            <person name="Martin F."/>
            <person name="Kauserud H."/>
        </authorList>
    </citation>
    <scope>NUCLEOTIDE SEQUENCE</scope>
    <source>
        <strain evidence="1">CBHHK173m</strain>
    </source>
</reference>
<dbReference type="Proteomes" id="UP001222325">
    <property type="component" value="Unassembled WGS sequence"/>
</dbReference>
<protein>
    <submittedName>
        <fullName evidence="1">Uncharacterized protein</fullName>
    </submittedName>
</protein>
<sequence length="131" mass="14025">MCIWDGICEAVETNDPVAMAAIFKHLCCQSGRIGKKSLFSRLHACFFSSDAAILAVPEAPHCAAAEARKSTLALRNLTLSIAAASSPAPPSTEVLNKIEDIRATFVFRGPIKIALEVEMRVPSADNERVGV</sequence>
<accession>A0AAD6XQA6</accession>
<organism evidence="1 2">
    <name type="scientific">Mycena belliarum</name>
    <dbReference type="NCBI Taxonomy" id="1033014"/>
    <lineage>
        <taxon>Eukaryota</taxon>
        <taxon>Fungi</taxon>
        <taxon>Dikarya</taxon>
        <taxon>Basidiomycota</taxon>
        <taxon>Agaricomycotina</taxon>
        <taxon>Agaricomycetes</taxon>
        <taxon>Agaricomycetidae</taxon>
        <taxon>Agaricales</taxon>
        <taxon>Marasmiineae</taxon>
        <taxon>Mycenaceae</taxon>
        <taxon>Mycena</taxon>
    </lineage>
</organism>
<evidence type="ECO:0000313" key="1">
    <source>
        <dbReference type="EMBL" id="KAJ7085181.1"/>
    </source>
</evidence>
<name>A0AAD6XQA6_9AGAR</name>
<dbReference type="EMBL" id="JARJCN010000035">
    <property type="protein sequence ID" value="KAJ7085181.1"/>
    <property type="molecule type" value="Genomic_DNA"/>
</dbReference>
<dbReference type="AlphaFoldDB" id="A0AAD6XQA6"/>
<keyword evidence="2" id="KW-1185">Reference proteome</keyword>